<keyword evidence="2" id="KW-1185">Reference proteome</keyword>
<gene>
    <name evidence="1" type="ORF">ACFQ5L_13640</name>
</gene>
<dbReference type="RefSeq" id="WP_137633973.1">
    <property type="nucleotide sequence ID" value="NZ_BJDL01000006.1"/>
</dbReference>
<dbReference type="Proteomes" id="UP001597188">
    <property type="component" value="Unassembled WGS sequence"/>
</dbReference>
<dbReference type="EMBL" id="JBHTOJ010000048">
    <property type="protein sequence ID" value="MFD1421983.1"/>
    <property type="molecule type" value="Genomic_DNA"/>
</dbReference>
<name>A0ABW4C567_9LACO</name>
<evidence type="ECO:0000313" key="1">
    <source>
        <dbReference type="EMBL" id="MFD1421983.1"/>
    </source>
</evidence>
<comment type="caution">
    <text evidence="1">The sequence shown here is derived from an EMBL/GenBank/DDBJ whole genome shotgun (WGS) entry which is preliminary data.</text>
</comment>
<evidence type="ECO:0000313" key="2">
    <source>
        <dbReference type="Proteomes" id="UP001597188"/>
    </source>
</evidence>
<proteinExistence type="predicted"/>
<sequence>MDFIDLTPITLRHTPLGTRSQLPKAHDRQLDWAKLTALIRDNQDVIAVVQAGLAEDWLNTHGTIWDDQRGYYRHPNDNRDFDDTVFWAASTWATPAILVTFHNELTQAFACDKKGNDPDFHYLG</sequence>
<organism evidence="1 2">
    <name type="scientific">Lactiplantibacillus songbeiensis</name>
    <dbReference type="NCBI Taxonomy" id="2559920"/>
    <lineage>
        <taxon>Bacteria</taxon>
        <taxon>Bacillati</taxon>
        <taxon>Bacillota</taxon>
        <taxon>Bacilli</taxon>
        <taxon>Lactobacillales</taxon>
        <taxon>Lactobacillaceae</taxon>
        <taxon>Lactiplantibacillus</taxon>
    </lineage>
</organism>
<protein>
    <submittedName>
        <fullName evidence="1">Uncharacterized protein</fullName>
    </submittedName>
</protein>
<accession>A0ABW4C567</accession>
<reference evidence="2" key="1">
    <citation type="journal article" date="2019" name="Int. J. Syst. Evol. Microbiol.">
        <title>The Global Catalogue of Microorganisms (GCM) 10K type strain sequencing project: providing services to taxonomists for standard genome sequencing and annotation.</title>
        <authorList>
            <consortium name="The Broad Institute Genomics Platform"/>
            <consortium name="The Broad Institute Genome Sequencing Center for Infectious Disease"/>
            <person name="Wu L."/>
            <person name="Ma J."/>
        </authorList>
    </citation>
    <scope>NUCLEOTIDE SEQUENCE [LARGE SCALE GENOMIC DNA]</scope>
    <source>
        <strain evidence="2">CCM 8931</strain>
    </source>
</reference>